<gene>
    <name evidence="2" type="ORF">I6U51_22985</name>
</gene>
<organism evidence="2 3">
    <name type="scientific">Clostridium aciditolerans</name>
    <dbReference type="NCBI Taxonomy" id="339861"/>
    <lineage>
        <taxon>Bacteria</taxon>
        <taxon>Bacillati</taxon>
        <taxon>Bacillota</taxon>
        <taxon>Clostridia</taxon>
        <taxon>Eubacteriales</taxon>
        <taxon>Clostridiaceae</taxon>
        <taxon>Clostridium</taxon>
    </lineage>
</organism>
<dbReference type="AlphaFoldDB" id="A0A934HVU5"/>
<keyword evidence="3" id="KW-1185">Reference proteome</keyword>
<dbReference type="Proteomes" id="UP000622687">
    <property type="component" value="Unassembled WGS sequence"/>
</dbReference>
<keyword evidence="1" id="KW-0472">Membrane</keyword>
<keyword evidence="1" id="KW-0812">Transmembrane</keyword>
<dbReference type="RefSeq" id="WP_211144879.1">
    <property type="nucleotide sequence ID" value="NZ_JAEEGB010000045.1"/>
</dbReference>
<sequence length="93" mass="10376">MHLCTNCGEKVNDECRFCPECGALQSGRSHINRVKHKRMYRKNTSKVFCKSKTIPFNASMRQPNIKKAIKNPIIIGALIGLLIIIIALGGSCF</sequence>
<accession>A0A934HVU5</accession>
<dbReference type="EMBL" id="JAEEGB010000045">
    <property type="protein sequence ID" value="MBI6875541.1"/>
    <property type="molecule type" value="Genomic_DNA"/>
</dbReference>
<keyword evidence="1" id="KW-1133">Transmembrane helix</keyword>
<protein>
    <submittedName>
        <fullName evidence="2">Zinc-ribbon domain-containing protein</fullName>
    </submittedName>
</protein>
<comment type="caution">
    <text evidence="2">The sequence shown here is derived from an EMBL/GenBank/DDBJ whole genome shotgun (WGS) entry which is preliminary data.</text>
</comment>
<evidence type="ECO:0000256" key="1">
    <source>
        <dbReference type="SAM" id="Phobius"/>
    </source>
</evidence>
<feature type="transmembrane region" description="Helical" evidence="1">
    <location>
        <begin position="69"/>
        <end position="90"/>
    </location>
</feature>
<name>A0A934HVU5_9CLOT</name>
<proteinExistence type="predicted"/>
<evidence type="ECO:0000313" key="3">
    <source>
        <dbReference type="Proteomes" id="UP000622687"/>
    </source>
</evidence>
<reference evidence="2" key="1">
    <citation type="submission" date="2020-12" db="EMBL/GenBank/DDBJ databases">
        <title>Clostridium thailandense sp. nov., a novel acetogenic bacterium isolated from peat land soil in Thailand.</title>
        <authorList>
            <person name="Chaikitkaew S."/>
            <person name="Birkeland N.K."/>
        </authorList>
    </citation>
    <scope>NUCLEOTIDE SEQUENCE</scope>
    <source>
        <strain evidence="2">DSM 17425</strain>
    </source>
</reference>
<evidence type="ECO:0000313" key="2">
    <source>
        <dbReference type="EMBL" id="MBI6875541.1"/>
    </source>
</evidence>